<evidence type="ECO:0000256" key="2">
    <source>
        <dbReference type="ARBA" id="ARBA00022475"/>
    </source>
</evidence>
<dbReference type="RefSeq" id="WP_273926064.1">
    <property type="nucleotide sequence ID" value="NZ_JAQSIO010000002.1"/>
</dbReference>
<feature type="transmembrane region" description="Helical" evidence="6">
    <location>
        <begin position="239"/>
        <end position="262"/>
    </location>
</feature>
<feature type="transmembrane region" description="Helical" evidence="6">
    <location>
        <begin position="307"/>
        <end position="325"/>
    </location>
</feature>
<comment type="subcellular location">
    <subcellularLocation>
        <location evidence="1">Cell membrane</location>
        <topology evidence="1">Multi-pass membrane protein</topology>
    </subcellularLocation>
</comment>
<dbReference type="PANTHER" id="PTHR30294">
    <property type="entry name" value="MEMBRANE COMPONENT OF ABC TRANSPORTER YHHJ-RELATED"/>
    <property type="match status" value="1"/>
</dbReference>
<reference evidence="8 9" key="1">
    <citation type="submission" date="2023-02" db="EMBL/GenBank/DDBJ databases">
        <title>Bacterial whole genome sequence for Curvibacter sp. HBC28.</title>
        <authorList>
            <person name="Le V."/>
            <person name="Ko S.-R."/>
            <person name="Ahn C.-Y."/>
            <person name="Oh H.-M."/>
        </authorList>
    </citation>
    <scope>NUCLEOTIDE SEQUENCE [LARGE SCALE GENOMIC DNA]</scope>
    <source>
        <strain evidence="8 9">HBC28</strain>
    </source>
</reference>
<keyword evidence="2" id="KW-1003">Cell membrane</keyword>
<evidence type="ECO:0000256" key="1">
    <source>
        <dbReference type="ARBA" id="ARBA00004651"/>
    </source>
</evidence>
<dbReference type="Proteomes" id="UP001528672">
    <property type="component" value="Unassembled WGS sequence"/>
</dbReference>
<dbReference type="EMBL" id="JAQSIO010000002">
    <property type="protein sequence ID" value="MDD0814453.1"/>
    <property type="molecule type" value="Genomic_DNA"/>
</dbReference>
<gene>
    <name evidence="8" type="ORF">PSQ39_07405</name>
</gene>
<feature type="domain" description="ABC-2 type transporter transmembrane" evidence="7">
    <location>
        <begin position="37"/>
        <end position="375"/>
    </location>
</feature>
<evidence type="ECO:0000256" key="6">
    <source>
        <dbReference type="SAM" id="Phobius"/>
    </source>
</evidence>
<dbReference type="Pfam" id="PF12698">
    <property type="entry name" value="ABC2_membrane_3"/>
    <property type="match status" value="1"/>
</dbReference>
<protein>
    <submittedName>
        <fullName evidence="8">ABC transporter permease</fullName>
    </submittedName>
</protein>
<feature type="transmembrane region" description="Helical" evidence="6">
    <location>
        <begin position="274"/>
        <end position="295"/>
    </location>
</feature>
<organism evidence="8 9">
    <name type="scientific">Curvibacter microcysteis</name>
    <dbReference type="NCBI Taxonomy" id="3026419"/>
    <lineage>
        <taxon>Bacteria</taxon>
        <taxon>Pseudomonadati</taxon>
        <taxon>Pseudomonadota</taxon>
        <taxon>Betaproteobacteria</taxon>
        <taxon>Burkholderiales</taxon>
        <taxon>Comamonadaceae</taxon>
        <taxon>Curvibacter</taxon>
    </lineage>
</organism>
<comment type="caution">
    <text evidence="8">The sequence shown here is derived from an EMBL/GenBank/DDBJ whole genome shotgun (WGS) entry which is preliminary data.</text>
</comment>
<sequence length="400" mass="42343">MSDHATAPLPQAPSEQADFLGALRATWRAVLGDPGVWLLLLAAPLIYAFFYPWPYSEQAVTRVPVAVVDLDHSSLSRQIIRYAQASPRLDVQLVTGDAEAAQQALWRGEVQGIATLPADLKRDVVRGAAVVIPVEGNGAYALLNKAVLYGFSEAIGTVSAGIEIRRLQAGGQSAALAQQSRSPLGLQSVALFNPTEGYGSYVVPAVALLILQQTLLMGVALLAGTWAEAGRLRASVSAWAGRLLGVSGLGWMTGLFYLGWMWWLQDYPRGQNPWGGLLLLGLYVPCVCACGLLLGGLLRDRERALQVLLFTALPMAFLSGFSWPVEALPAPLQALRWLLPSTAGIQASLHLNQMGASWQDVAPALGALLGLGLAAAAALPGLGRHTRPPAPEAAPASRSK</sequence>
<accession>A0ABT5MD02</accession>
<dbReference type="InterPro" id="IPR051449">
    <property type="entry name" value="ABC-2_transporter_component"/>
</dbReference>
<evidence type="ECO:0000313" key="8">
    <source>
        <dbReference type="EMBL" id="MDD0814453.1"/>
    </source>
</evidence>
<proteinExistence type="predicted"/>
<name>A0ABT5MD02_9BURK</name>
<feature type="transmembrane region" description="Helical" evidence="6">
    <location>
        <begin position="361"/>
        <end position="382"/>
    </location>
</feature>
<dbReference type="InterPro" id="IPR013525">
    <property type="entry name" value="ABC2_TM"/>
</dbReference>
<feature type="transmembrane region" description="Helical" evidence="6">
    <location>
        <begin position="34"/>
        <end position="53"/>
    </location>
</feature>
<dbReference type="PANTHER" id="PTHR30294:SF46">
    <property type="entry name" value="ABC TRANSPORTER PERMEASE"/>
    <property type="match status" value="1"/>
</dbReference>
<evidence type="ECO:0000313" key="9">
    <source>
        <dbReference type="Proteomes" id="UP001528672"/>
    </source>
</evidence>
<keyword evidence="3 6" id="KW-0812">Transmembrane</keyword>
<evidence type="ECO:0000256" key="3">
    <source>
        <dbReference type="ARBA" id="ARBA00022692"/>
    </source>
</evidence>
<keyword evidence="4 6" id="KW-1133">Transmembrane helix</keyword>
<dbReference type="Gene3D" id="3.40.1710.10">
    <property type="entry name" value="abc type-2 transporter like domain"/>
    <property type="match status" value="1"/>
</dbReference>
<evidence type="ECO:0000256" key="4">
    <source>
        <dbReference type="ARBA" id="ARBA00022989"/>
    </source>
</evidence>
<keyword evidence="9" id="KW-1185">Reference proteome</keyword>
<evidence type="ECO:0000256" key="5">
    <source>
        <dbReference type="ARBA" id="ARBA00023136"/>
    </source>
</evidence>
<evidence type="ECO:0000259" key="7">
    <source>
        <dbReference type="Pfam" id="PF12698"/>
    </source>
</evidence>
<keyword evidence="5 6" id="KW-0472">Membrane</keyword>